<keyword evidence="6 21" id="KW-1133">Transmembrane helix</keyword>
<keyword evidence="26" id="KW-1185">Reference proteome</keyword>
<evidence type="ECO:0000256" key="18">
    <source>
        <dbReference type="PIRSR" id="PIRSR601508-3"/>
    </source>
</evidence>
<dbReference type="Pfam" id="PF00060">
    <property type="entry name" value="Lig_chan"/>
    <property type="match status" value="1"/>
</dbReference>
<keyword evidence="7" id="KW-0770">Synapse</keyword>
<evidence type="ECO:0000256" key="2">
    <source>
        <dbReference type="ARBA" id="ARBA00008685"/>
    </source>
</evidence>
<keyword evidence="5 21" id="KW-0812">Transmembrane</keyword>
<feature type="domain" description="Ionotropic glutamate receptor L-glutamate and glycine-binding" evidence="24">
    <location>
        <begin position="649"/>
        <end position="745"/>
    </location>
</feature>
<evidence type="ECO:0000259" key="23">
    <source>
        <dbReference type="SMART" id="SM00079"/>
    </source>
</evidence>
<feature type="compositionally biased region" description="Basic and acidic residues" evidence="20">
    <location>
        <begin position="335"/>
        <end position="347"/>
    </location>
</feature>
<dbReference type="PANTHER" id="PTHR18966">
    <property type="entry name" value="IONOTROPIC GLUTAMATE RECEPTOR"/>
    <property type="match status" value="1"/>
</dbReference>
<keyword evidence="3" id="KW-0813">Transport</keyword>
<keyword evidence="19" id="KW-0175">Coiled coil</keyword>
<keyword evidence="4" id="KW-1003">Cell membrane</keyword>
<dbReference type="GO" id="GO:0045211">
    <property type="term" value="C:postsynaptic membrane"/>
    <property type="evidence" value="ECO:0007669"/>
    <property type="project" value="UniProtKB-SubCell"/>
</dbReference>
<feature type="compositionally biased region" description="Basic residues" evidence="20">
    <location>
        <begin position="1513"/>
        <end position="1522"/>
    </location>
</feature>
<feature type="disulfide bond" evidence="18">
    <location>
        <begin position="977"/>
        <end position="1031"/>
    </location>
</feature>
<dbReference type="InterPro" id="IPR015683">
    <property type="entry name" value="Ionotropic_Glu_rcpt"/>
</dbReference>
<sequence length="1586" mass="178071">MPFLTKIVLVLIQLCVLLAVIKGENQKTNRLNGLNALNGRIYFAIAAAPSAQGYSRAFNKTIMNITSNYLMGKSGKIGFNISLETIVIDLPENGSFSAVLLEEVCEKLEGKRVVAVLIIGSSPAAFTVSLTAKHSGIPVLWARGYGQFLPGFRSLESSPLEVDLAARGRELVQAIRGLLLQAHWHTFTVLAADQAAATALRRPELWRTLDSTPLHPTLVALPSPVSPQTLFRKLADISRSTRGVVILLSDRASCKKILEDAKRLNMMDGHFVWVWIDTVETAPSRNVSNPPDDDKEKDKREDERPMRRRSDTTDDYNSILEDQDDWDGRASASSLRDDVHTKRSVPEKPDISDVNVNYLLRNDQSLLFNNQNYGVKVSKFRYRSRLDAAYGGGGAGDKLPPGLLSVRPLPVKVDRHLVKGAVRLLVHTLKQVLGQSPAWMLDNLLNAQNNGCWKNNGREISFISEFARELKTACSNALAGKKFTQEIGVDKVDKSLVANFEILNLVPEPSIYVNKSDAPDNLSGSSPTKVKWKRVGMVSGRSVRLDTIIWPGGDLSVAAVSSRARTVFRVVTALSPPFVMESELDEDGQCLRGLPCHRVLTSDKDNLTLVFNEMQRLEEEEDDAENKNTQYADYERFASDYDDDQQFFPFQKFKYRTNCCYGLAMDLLENVAQELEFDFRLYIVADGLFGSRTIKKKSKRSERDVGKKFLSYRFKDGRSKTDRIKELNPDEFDIKWNGIVGDLVSGAAHMSFAALSVSSIRSEVIDFSVPYFFSGVSFLAAPQQKSEIPLMAFLLPFSPELWIAIFTSLNITAIAVAIYEWLSPFGLNPWGRQRSKNFSMSSALWVMWGLLCGHLVAFKAPKSWPNKFLINVWGGFSVIFVASYTANIAALIAGLFFHNTVSNYHDRSLLSQKVGAPRSSVAEYYVQKANQLLWQHMHKYSLNSIEEGVLKLRNGSLDILIADTPILDYYRATDHGCKLQKIGDTINEDAYAIGMTKGFPLKDSISAVIAKYSNNGYMDILQEKWYGGLPCFKLATEIAQPRPLGVAAVTGVFILLGVGMALGLLILLVEHLFFRYTLPILRDKPKGSIWRSRNIMFFSQKLYRFINCVELVSPHHAARELVHTIRQGQITSLFQKSIKRKEHEQRRRRKSKAQFFEMIQEIRSTIRRQQQEEREPPLESVTEVDAENQQSPEEKKSKLSPSIIRRTFLRSSPKADNGNKSKSPTTYFNKQLFSPRSKSRNKSTTNLNVRRFSTDSVFNSTSPGKEDYCTVVGRRLSKDASAFLSSSPPDINSRRSSYLDIISSGSKLAGKSPILSIENLSDCSKYSEPMRKLSDSESIGKKLATLPRYQQDSFDKHKLLQPQYSLTLGRSDEALNSVSKSDTVGQTRSFNNITRPDLNEKSNLSDDEIARRNRETIIQLQSTAIRNPKPPLKRTKDNNSKPSSSLTNPQIRIQVEDTSEHDTRHPPLSKKPKTRHESLGDAAGPSETNTSKRNRLTDQSRSLDSANPNSSDRRRRRSGSRSKSREEDLPPAPPPPNCSPRNSDGRSPLERLSKDELVLLWRSSESELRSHLLKALRDKEDAAEPP</sequence>
<evidence type="ECO:0000256" key="8">
    <source>
        <dbReference type="ARBA" id="ARBA00023065"/>
    </source>
</evidence>
<feature type="binding site" evidence="16">
    <location>
        <position position="963"/>
    </location>
    <ligand>
        <name>L-glutamate</name>
        <dbReference type="ChEBI" id="CHEBI:29985"/>
    </ligand>
</feature>
<evidence type="ECO:0000256" key="12">
    <source>
        <dbReference type="ARBA" id="ARBA00023257"/>
    </source>
</evidence>
<keyword evidence="10" id="KW-0675">Receptor</keyword>
<dbReference type="EMBL" id="OU900096">
    <property type="protein sequence ID" value="CAG9860270.1"/>
    <property type="molecule type" value="Genomic_DNA"/>
</dbReference>
<feature type="chain" id="PRO_5040432356" evidence="22">
    <location>
        <begin position="24"/>
        <end position="1586"/>
    </location>
</feature>
<reference evidence="25" key="1">
    <citation type="submission" date="2022-01" db="EMBL/GenBank/DDBJ databases">
        <authorList>
            <person name="King R."/>
        </authorList>
    </citation>
    <scope>NUCLEOTIDE SEQUENCE</scope>
</reference>
<evidence type="ECO:0000313" key="25">
    <source>
        <dbReference type="EMBL" id="CAG9860270.1"/>
    </source>
</evidence>
<feature type="compositionally biased region" description="Polar residues" evidence="20">
    <location>
        <begin position="1440"/>
        <end position="1451"/>
    </location>
</feature>
<dbReference type="Gene3D" id="1.10.287.70">
    <property type="match status" value="1"/>
</dbReference>
<keyword evidence="22" id="KW-0732">Signal</keyword>
<evidence type="ECO:0000256" key="15">
    <source>
        <dbReference type="ARBA" id="ARBA00034100"/>
    </source>
</evidence>
<evidence type="ECO:0000256" key="4">
    <source>
        <dbReference type="ARBA" id="ARBA00022475"/>
    </source>
</evidence>
<feature type="binding site" evidence="16">
    <location>
        <position position="920"/>
    </location>
    <ligand>
        <name>L-glutamate</name>
        <dbReference type="ChEBI" id="CHEBI:29985"/>
    </ligand>
</feature>
<keyword evidence="18" id="KW-1015">Disulfide bond</keyword>
<feature type="region of interest" description="Disordered" evidence="20">
    <location>
        <begin position="1376"/>
        <end position="1406"/>
    </location>
</feature>
<evidence type="ECO:0000256" key="5">
    <source>
        <dbReference type="ARBA" id="ARBA00022692"/>
    </source>
</evidence>
<dbReference type="GO" id="GO:0015276">
    <property type="term" value="F:ligand-gated monoatomic ion channel activity"/>
    <property type="evidence" value="ECO:0007669"/>
    <property type="project" value="InterPro"/>
</dbReference>
<dbReference type="Gene3D" id="3.40.50.2300">
    <property type="match status" value="2"/>
</dbReference>
<feature type="site" description="Interaction with the cone snail toxin Con-ikot-ikot" evidence="17">
    <location>
        <position position="692"/>
    </location>
</feature>
<feature type="site" description="Interaction with the cone snail toxin Con-ikot-ikot" evidence="17">
    <location>
        <position position="1011"/>
    </location>
</feature>
<feature type="binding site" evidence="16">
    <location>
        <position position="756"/>
    </location>
    <ligand>
        <name>L-glutamate</name>
        <dbReference type="ChEBI" id="CHEBI:29985"/>
    </ligand>
</feature>
<name>A0A9N9TR97_PHYSR</name>
<feature type="site" description="Crucial to convey clamshell closure to channel opening" evidence="17">
    <location>
        <position position="901"/>
    </location>
</feature>
<feature type="binding site" evidence="16">
    <location>
        <position position="761"/>
    </location>
    <ligand>
        <name>L-glutamate</name>
        <dbReference type="ChEBI" id="CHEBI:29985"/>
    </ligand>
</feature>
<dbReference type="InterPro" id="IPR001508">
    <property type="entry name" value="Iono_Glu_rcpt_met"/>
</dbReference>
<evidence type="ECO:0000256" key="20">
    <source>
        <dbReference type="SAM" id="MobiDB-lite"/>
    </source>
</evidence>
<dbReference type="Pfam" id="PF10613">
    <property type="entry name" value="Lig_chan-Glu_bd"/>
    <property type="match status" value="1"/>
</dbReference>
<dbReference type="SUPFAM" id="SSF53850">
    <property type="entry name" value="Periplasmic binding protein-like II"/>
    <property type="match status" value="1"/>
</dbReference>
<protein>
    <submittedName>
        <fullName evidence="25">Uncharacterized protein</fullName>
    </submittedName>
</protein>
<evidence type="ECO:0000256" key="21">
    <source>
        <dbReference type="SAM" id="Phobius"/>
    </source>
</evidence>
<feature type="transmembrane region" description="Helical" evidence="21">
    <location>
        <begin position="801"/>
        <end position="822"/>
    </location>
</feature>
<evidence type="ECO:0000256" key="11">
    <source>
        <dbReference type="ARBA" id="ARBA00023180"/>
    </source>
</evidence>
<feature type="transmembrane region" description="Helical" evidence="21">
    <location>
        <begin position="872"/>
        <end position="897"/>
    </location>
</feature>
<organism evidence="25 26">
    <name type="scientific">Phyllotreta striolata</name>
    <name type="common">Striped flea beetle</name>
    <name type="synonym">Crioceris striolata</name>
    <dbReference type="NCBI Taxonomy" id="444603"/>
    <lineage>
        <taxon>Eukaryota</taxon>
        <taxon>Metazoa</taxon>
        <taxon>Ecdysozoa</taxon>
        <taxon>Arthropoda</taxon>
        <taxon>Hexapoda</taxon>
        <taxon>Insecta</taxon>
        <taxon>Pterygota</taxon>
        <taxon>Neoptera</taxon>
        <taxon>Endopterygota</taxon>
        <taxon>Coleoptera</taxon>
        <taxon>Polyphaga</taxon>
        <taxon>Cucujiformia</taxon>
        <taxon>Chrysomeloidea</taxon>
        <taxon>Chrysomelidae</taxon>
        <taxon>Galerucinae</taxon>
        <taxon>Alticini</taxon>
        <taxon>Phyllotreta</taxon>
    </lineage>
</organism>
<dbReference type="PRINTS" id="PR00177">
    <property type="entry name" value="NMDARECEPTOR"/>
</dbReference>
<keyword evidence="9 21" id="KW-0472">Membrane</keyword>
<feature type="region of interest" description="Disordered" evidence="20">
    <location>
        <begin position="1166"/>
        <end position="1248"/>
    </location>
</feature>
<comment type="similarity">
    <text evidence="2">Belongs to the glutamate-gated ion channel (TC 1.A.10.1) family.</text>
</comment>
<feature type="compositionally biased region" description="Polar residues" evidence="20">
    <location>
        <begin position="1376"/>
        <end position="1394"/>
    </location>
</feature>
<keyword evidence="13" id="KW-1071">Ligand-gated ion channel</keyword>
<feature type="transmembrane region" description="Helical" evidence="21">
    <location>
        <begin position="843"/>
        <end position="860"/>
    </location>
</feature>
<comment type="subcellular location">
    <subcellularLocation>
        <location evidence="1">Cell membrane</location>
        <topology evidence="1">Multi-pass membrane protein</topology>
    </subcellularLocation>
    <subcellularLocation>
        <location evidence="15">Postsynaptic cell membrane</location>
    </subcellularLocation>
</comment>
<dbReference type="Pfam" id="PF01094">
    <property type="entry name" value="ANF_receptor"/>
    <property type="match status" value="1"/>
</dbReference>
<gene>
    <name evidence="25" type="ORF">PHYEVI_LOCUS6626</name>
</gene>
<feature type="transmembrane region" description="Helical" evidence="21">
    <location>
        <begin position="1044"/>
        <end position="1069"/>
    </location>
</feature>
<evidence type="ECO:0000259" key="24">
    <source>
        <dbReference type="SMART" id="SM00918"/>
    </source>
</evidence>
<evidence type="ECO:0000256" key="22">
    <source>
        <dbReference type="SAM" id="SignalP"/>
    </source>
</evidence>
<dbReference type="FunFam" id="3.40.190.10:FF:000324">
    <property type="entry name" value="Predicted protein"/>
    <property type="match status" value="1"/>
</dbReference>
<dbReference type="SUPFAM" id="SSF53822">
    <property type="entry name" value="Periplasmic binding protein-like I"/>
    <property type="match status" value="1"/>
</dbReference>
<keyword evidence="8" id="KW-0406">Ion transport</keyword>
<keyword evidence="11" id="KW-0325">Glycoprotein</keyword>
<feature type="signal peptide" evidence="22">
    <location>
        <begin position="1"/>
        <end position="23"/>
    </location>
</feature>
<feature type="compositionally biased region" description="Basic and acidic residues" evidence="20">
    <location>
        <begin position="292"/>
        <end position="312"/>
    </location>
</feature>
<accession>A0A9N9TR97</accession>
<dbReference type="SMART" id="SM00079">
    <property type="entry name" value="PBPe"/>
    <property type="match status" value="1"/>
</dbReference>
<feature type="region of interest" description="Disordered" evidence="20">
    <location>
        <begin position="1420"/>
        <end position="1550"/>
    </location>
</feature>
<feature type="compositionally biased region" description="Polar residues" evidence="20">
    <location>
        <begin position="1486"/>
        <end position="1509"/>
    </location>
</feature>
<feature type="compositionally biased region" description="Basic and acidic residues" evidence="20">
    <location>
        <begin position="1454"/>
        <end position="1465"/>
    </location>
</feature>
<dbReference type="GO" id="GO:0038023">
    <property type="term" value="F:signaling receptor activity"/>
    <property type="evidence" value="ECO:0007669"/>
    <property type="project" value="InterPro"/>
</dbReference>
<evidence type="ECO:0000256" key="14">
    <source>
        <dbReference type="ARBA" id="ARBA00023303"/>
    </source>
</evidence>
<dbReference type="OrthoDB" id="5984008at2759"/>
<feature type="compositionally biased region" description="Polar residues" evidence="20">
    <location>
        <begin position="1218"/>
        <end position="1248"/>
    </location>
</feature>
<proteinExistence type="inferred from homology"/>
<evidence type="ECO:0000256" key="16">
    <source>
        <dbReference type="PIRSR" id="PIRSR601508-1"/>
    </source>
</evidence>
<evidence type="ECO:0000256" key="9">
    <source>
        <dbReference type="ARBA" id="ARBA00023136"/>
    </source>
</evidence>
<dbReference type="InterPro" id="IPR028082">
    <property type="entry name" value="Peripla_BP_I"/>
</dbReference>
<dbReference type="FunFam" id="1.10.287.70:FF:000191">
    <property type="entry name" value="Glutamate receptor ionotropic, NMDA 3A"/>
    <property type="match status" value="1"/>
</dbReference>
<keyword evidence="12" id="KW-0628">Postsynaptic cell membrane</keyword>
<feature type="region of interest" description="Disordered" evidence="20">
    <location>
        <begin position="283"/>
        <end position="347"/>
    </location>
</feature>
<feature type="compositionally biased region" description="Basic and acidic residues" evidence="20">
    <location>
        <begin position="1397"/>
        <end position="1406"/>
    </location>
</feature>
<evidence type="ECO:0000256" key="1">
    <source>
        <dbReference type="ARBA" id="ARBA00004651"/>
    </source>
</evidence>
<feature type="domain" description="Ionotropic glutamate receptor C-terminal" evidence="23">
    <location>
        <begin position="652"/>
        <end position="1028"/>
    </location>
</feature>
<evidence type="ECO:0000256" key="13">
    <source>
        <dbReference type="ARBA" id="ARBA00023286"/>
    </source>
</evidence>
<feature type="coiled-coil region" evidence="19">
    <location>
        <begin position="607"/>
        <end position="637"/>
    </location>
</feature>
<evidence type="ECO:0000256" key="7">
    <source>
        <dbReference type="ARBA" id="ARBA00023018"/>
    </source>
</evidence>
<dbReference type="InterPro" id="IPR001320">
    <property type="entry name" value="Iontro_rcpt_C"/>
</dbReference>
<dbReference type="InterPro" id="IPR001828">
    <property type="entry name" value="ANF_lig-bd_rcpt"/>
</dbReference>
<dbReference type="SMART" id="SM00918">
    <property type="entry name" value="Lig_chan-Glu_bd"/>
    <property type="match status" value="1"/>
</dbReference>
<evidence type="ECO:0000256" key="19">
    <source>
        <dbReference type="SAM" id="Coils"/>
    </source>
</evidence>
<keyword evidence="14" id="KW-0407">Ion channel</keyword>
<dbReference type="Proteomes" id="UP001153712">
    <property type="component" value="Chromosome 3"/>
</dbReference>
<evidence type="ECO:0000313" key="26">
    <source>
        <dbReference type="Proteomes" id="UP001153712"/>
    </source>
</evidence>
<dbReference type="InterPro" id="IPR019594">
    <property type="entry name" value="Glu/Gly-bd"/>
</dbReference>
<evidence type="ECO:0000256" key="6">
    <source>
        <dbReference type="ARBA" id="ARBA00022989"/>
    </source>
</evidence>
<evidence type="ECO:0000256" key="17">
    <source>
        <dbReference type="PIRSR" id="PIRSR601508-2"/>
    </source>
</evidence>
<evidence type="ECO:0000256" key="3">
    <source>
        <dbReference type="ARBA" id="ARBA00022448"/>
    </source>
</evidence>
<evidence type="ECO:0000256" key="10">
    <source>
        <dbReference type="ARBA" id="ARBA00023170"/>
    </source>
</evidence>
<dbReference type="Gene3D" id="3.40.190.10">
    <property type="entry name" value="Periplasmic binding protein-like II"/>
    <property type="match status" value="2"/>
</dbReference>